<gene>
    <name evidence="10" type="ORF">ANI02nite_11060</name>
</gene>
<protein>
    <submittedName>
        <fullName evidence="10">Thiol reductant ABC exporter subunit CydD</fullName>
    </submittedName>
</protein>
<dbReference type="NCBIfam" id="TIGR02857">
    <property type="entry name" value="CydD"/>
    <property type="match status" value="1"/>
</dbReference>
<sequence>MTQTKEATRTWVRAQARRGLRAARPSIALGVFSGLAGAAQMWCAAWLLGQALTAAETSEAPAMSASSDVWRALIAFAALGALRIAVGIGGETLAARASARARTRLRGEVLGAITEGGPALLRQTHSGALAALVVDRIEALDGYFARWAPASVLWMAVPCCLLALVALAQPRAAVVLAICGAAVPVLQAVFGIGAAVASRNQFLAMTRLQARFLDRIRGIATIVLAGRAEDEAARLAEAADDLRRRTMKILRVAFLSSASIDIAMIVALIVIAVMDGHAALAAVDGGASADFSSFVARSLFALLVVPEFFAPFRGLALAYQDRAHIQGAATDILALPPPPPLSEALPIRTVEAHGVTIAFEDVSFSWDASRGQALDHVSFVVPAGETVVLAGPSGSGKSTIMELLLGFARPDSGRITFNGADLATVVPDALAKMTSWIGQKPVLFAGTIRDNILFSRPDATDEDLASATRASAVDRFLAELPQGLETRIGEGGFGLSGGQAQRIAIARAYLKNAPILLLDEPTAHLDPMTEADVFESLRRLALKRTVLLASHSTAVHMFNGRRVDLSHGRVKIRQGVA</sequence>
<dbReference type="CDD" id="cd18584">
    <property type="entry name" value="ABC_6TM_AarD_CydD"/>
    <property type="match status" value="1"/>
</dbReference>
<dbReference type="Pfam" id="PF00005">
    <property type="entry name" value="ABC_tran"/>
    <property type="match status" value="1"/>
</dbReference>
<dbReference type="STRING" id="1120919.GCA_000429165_01867"/>
<feature type="transmembrane region" description="Helical" evidence="7">
    <location>
        <begin position="147"/>
        <end position="168"/>
    </location>
</feature>
<evidence type="ECO:0000256" key="3">
    <source>
        <dbReference type="ARBA" id="ARBA00022741"/>
    </source>
</evidence>
<evidence type="ECO:0000256" key="6">
    <source>
        <dbReference type="ARBA" id="ARBA00023136"/>
    </source>
</evidence>
<accession>A0A511X8E4</accession>
<dbReference type="Proteomes" id="UP000321635">
    <property type="component" value="Unassembled WGS sequence"/>
</dbReference>
<dbReference type="GO" id="GO:0016887">
    <property type="term" value="F:ATP hydrolysis activity"/>
    <property type="evidence" value="ECO:0007669"/>
    <property type="project" value="InterPro"/>
</dbReference>
<name>A0A511X8E4_9PROT</name>
<keyword evidence="4" id="KW-0067">ATP-binding</keyword>
<dbReference type="InterPro" id="IPR017871">
    <property type="entry name" value="ABC_transporter-like_CS"/>
</dbReference>
<dbReference type="PANTHER" id="PTHR24221:SF590">
    <property type="entry name" value="COMPONENT LINKED WITH THE ASSEMBLY OF CYTOCHROME' TRANSPORT TRANSMEMBRANE ATP-BINDING PROTEIN ABC TRANSPORTER CYDD-RELATED"/>
    <property type="match status" value="1"/>
</dbReference>
<dbReference type="Pfam" id="PF00664">
    <property type="entry name" value="ABC_membrane"/>
    <property type="match status" value="1"/>
</dbReference>
<dbReference type="SUPFAM" id="SSF90123">
    <property type="entry name" value="ABC transporter transmembrane region"/>
    <property type="match status" value="1"/>
</dbReference>
<dbReference type="GO" id="GO:0140359">
    <property type="term" value="F:ABC-type transporter activity"/>
    <property type="evidence" value="ECO:0007669"/>
    <property type="project" value="InterPro"/>
</dbReference>
<dbReference type="EMBL" id="BJYF01000005">
    <property type="protein sequence ID" value="GEN59222.1"/>
    <property type="molecule type" value="Genomic_DNA"/>
</dbReference>
<keyword evidence="6 7" id="KW-0472">Membrane</keyword>
<evidence type="ECO:0000256" key="5">
    <source>
        <dbReference type="ARBA" id="ARBA00022989"/>
    </source>
</evidence>
<dbReference type="InterPro" id="IPR003593">
    <property type="entry name" value="AAA+_ATPase"/>
</dbReference>
<dbReference type="SUPFAM" id="SSF52540">
    <property type="entry name" value="P-loop containing nucleoside triphosphate hydrolases"/>
    <property type="match status" value="1"/>
</dbReference>
<dbReference type="InterPro" id="IPR027417">
    <property type="entry name" value="P-loop_NTPase"/>
</dbReference>
<dbReference type="InterPro" id="IPR039421">
    <property type="entry name" value="Type_1_exporter"/>
</dbReference>
<dbReference type="SMART" id="SM00382">
    <property type="entry name" value="AAA"/>
    <property type="match status" value="1"/>
</dbReference>
<evidence type="ECO:0000259" key="9">
    <source>
        <dbReference type="PROSITE" id="PS50929"/>
    </source>
</evidence>
<dbReference type="GO" id="GO:0005886">
    <property type="term" value="C:plasma membrane"/>
    <property type="evidence" value="ECO:0007669"/>
    <property type="project" value="UniProtKB-SubCell"/>
</dbReference>
<dbReference type="Gene3D" id="1.20.1560.10">
    <property type="entry name" value="ABC transporter type 1, transmembrane domain"/>
    <property type="match status" value="1"/>
</dbReference>
<feature type="transmembrane region" description="Helical" evidence="7">
    <location>
        <begin position="294"/>
        <end position="312"/>
    </location>
</feature>
<keyword evidence="11" id="KW-1185">Reference proteome</keyword>
<keyword evidence="3" id="KW-0547">Nucleotide-binding</keyword>
<feature type="domain" description="ABC transmembrane type-1" evidence="9">
    <location>
        <begin position="26"/>
        <end position="274"/>
    </location>
</feature>
<feature type="transmembrane region" description="Helical" evidence="7">
    <location>
        <begin position="174"/>
        <end position="197"/>
    </location>
</feature>
<feature type="transmembrane region" description="Helical" evidence="7">
    <location>
        <begin position="252"/>
        <end position="274"/>
    </location>
</feature>
<comment type="subcellular location">
    <subcellularLocation>
        <location evidence="1">Cell membrane</location>
        <topology evidence="1">Multi-pass membrane protein</topology>
    </subcellularLocation>
</comment>
<dbReference type="InterPro" id="IPR011527">
    <property type="entry name" value="ABC1_TM_dom"/>
</dbReference>
<dbReference type="RefSeq" id="WP_026397842.1">
    <property type="nucleotide sequence ID" value="NZ_AUBI01000005.1"/>
</dbReference>
<dbReference type="InterPro" id="IPR014216">
    <property type="entry name" value="ABC_transptr_CydD"/>
</dbReference>
<evidence type="ECO:0000256" key="1">
    <source>
        <dbReference type="ARBA" id="ARBA00004651"/>
    </source>
</evidence>
<dbReference type="PROSITE" id="PS50929">
    <property type="entry name" value="ABC_TM1F"/>
    <property type="match status" value="1"/>
</dbReference>
<evidence type="ECO:0000256" key="2">
    <source>
        <dbReference type="ARBA" id="ARBA00022692"/>
    </source>
</evidence>
<keyword evidence="5 7" id="KW-1133">Transmembrane helix</keyword>
<dbReference type="PROSITE" id="PS00211">
    <property type="entry name" value="ABC_TRANSPORTER_1"/>
    <property type="match status" value="1"/>
</dbReference>
<reference evidence="10 11" key="1">
    <citation type="submission" date="2019-07" db="EMBL/GenBank/DDBJ databases">
        <title>Whole genome shotgun sequence of Acetobacter nitrogenifigens NBRC 105050.</title>
        <authorList>
            <person name="Hosoyama A."/>
            <person name="Uohara A."/>
            <person name="Ohji S."/>
            <person name="Ichikawa N."/>
        </authorList>
    </citation>
    <scope>NUCLEOTIDE SEQUENCE [LARGE SCALE GENOMIC DNA]</scope>
    <source>
        <strain evidence="10 11">NBRC 105050</strain>
    </source>
</reference>
<evidence type="ECO:0000259" key="8">
    <source>
        <dbReference type="PROSITE" id="PS50893"/>
    </source>
</evidence>
<feature type="domain" description="ABC transporter" evidence="8">
    <location>
        <begin position="357"/>
        <end position="576"/>
    </location>
</feature>
<evidence type="ECO:0000256" key="7">
    <source>
        <dbReference type="SAM" id="Phobius"/>
    </source>
</evidence>
<evidence type="ECO:0000313" key="11">
    <source>
        <dbReference type="Proteomes" id="UP000321635"/>
    </source>
</evidence>
<keyword evidence="2 7" id="KW-0812">Transmembrane</keyword>
<proteinExistence type="predicted"/>
<dbReference type="PANTHER" id="PTHR24221">
    <property type="entry name" value="ATP-BINDING CASSETTE SUB-FAMILY B"/>
    <property type="match status" value="1"/>
</dbReference>
<feature type="transmembrane region" description="Helical" evidence="7">
    <location>
        <begin position="69"/>
        <end position="94"/>
    </location>
</feature>
<evidence type="ECO:0000313" key="10">
    <source>
        <dbReference type="EMBL" id="GEN59222.1"/>
    </source>
</evidence>
<dbReference type="InterPro" id="IPR003439">
    <property type="entry name" value="ABC_transporter-like_ATP-bd"/>
</dbReference>
<organism evidence="10 11">
    <name type="scientific">Acetobacter nitrogenifigens DSM 23921 = NBRC 105050</name>
    <dbReference type="NCBI Taxonomy" id="1120919"/>
    <lineage>
        <taxon>Bacteria</taxon>
        <taxon>Pseudomonadati</taxon>
        <taxon>Pseudomonadota</taxon>
        <taxon>Alphaproteobacteria</taxon>
        <taxon>Acetobacterales</taxon>
        <taxon>Acetobacteraceae</taxon>
        <taxon>Acetobacter</taxon>
    </lineage>
</organism>
<dbReference type="GO" id="GO:0042883">
    <property type="term" value="P:cysteine transport"/>
    <property type="evidence" value="ECO:0007669"/>
    <property type="project" value="InterPro"/>
</dbReference>
<comment type="caution">
    <text evidence="10">The sequence shown here is derived from an EMBL/GenBank/DDBJ whole genome shotgun (WGS) entry which is preliminary data.</text>
</comment>
<dbReference type="AlphaFoldDB" id="A0A511X8E4"/>
<evidence type="ECO:0000256" key="4">
    <source>
        <dbReference type="ARBA" id="ARBA00022840"/>
    </source>
</evidence>
<dbReference type="PROSITE" id="PS50893">
    <property type="entry name" value="ABC_TRANSPORTER_2"/>
    <property type="match status" value="1"/>
</dbReference>
<dbReference type="GO" id="GO:0005524">
    <property type="term" value="F:ATP binding"/>
    <property type="evidence" value="ECO:0007669"/>
    <property type="project" value="UniProtKB-KW"/>
</dbReference>
<dbReference type="InterPro" id="IPR036640">
    <property type="entry name" value="ABC1_TM_sf"/>
</dbReference>
<feature type="transmembrane region" description="Helical" evidence="7">
    <location>
        <begin position="27"/>
        <end position="49"/>
    </location>
</feature>
<dbReference type="CDD" id="cd03228">
    <property type="entry name" value="ABCC_MRP_Like"/>
    <property type="match status" value="1"/>
</dbReference>
<dbReference type="Gene3D" id="3.40.50.300">
    <property type="entry name" value="P-loop containing nucleotide triphosphate hydrolases"/>
    <property type="match status" value="1"/>
</dbReference>
<dbReference type="OrthoDB" id="5288404at2"/>